<reference evidence="2" key="1">
    <citation type="submission" date="2020-02" db="EMBL/GenBank/DDBJ databases">
        <authorList>
            <person name="Meier V. D."/>
        </authorList>
    </citation>
    <scope>NUCLEOTIDE SEQUENCE</scope>
    <source>
        <strain evidence="2">AVDCRST_MAG51</strain>
    </source>
</reference>
<evidence type="ECO:0000256" key="1">
    <source>
        <dbReference type="SAM" id="MobiDB-lite"/>
    </source>
</evidence>
<proteinExistence type="predicted"/>
<feature type="non-terminal residue" evidence="2">
    <location>
        <position position="77"/>
    </location>
</feature>
<gene>
    <name evidence="2" type="ORF">AVDCRST_MAG51-2510</name>
</gene>
<sequence length="77" mass="8765">WLTDSSAAGRSASWMRKRGRWWSRRRRLSPSHPHPSPLLRAAEGASSLRGARESARRCLPAPHWTRTRQLLPLPSGE</sequence>
<feature type="region of interest" description="Disordered" evidence="1">
    <location>
        <begin position="25"/>
        <end position="61"/>
    </location>
</feature>
<organism evidence="2">
    <name type="scientific">uncultured Ramlibacter sp</name>
    <dbReference type="NCBI Taxonomy" id="260755"/>
    <lineage>
        <taxon>Bacteria</taxon>
        <taxon>Pseudomonadati</taxon>
        <taxon>Pseudomonadota</taxon>
        <taxon>Betaproteobacteria</taxon>
        <taxon>Burkholderiales</taxon>
        <taxon>Comamonadaceae</taxon>
        <taxon>Ramlibacter</taxon>
        <taxon>environmental samples</taxon>
    </lineage>
</organism>
<dbReference type="EMBL" id="CADCUX010000536">
    <property type="protein sequence ID" value="CAA9429079.1"/>
    <property type="molecule type" value="Genomic_DNA"/>
</dbReference>
<evidence type="ECO:0000313" key="2">
    <source>
        <dbReference type="EMBL" id="CAA9429079.1"/>
    </source>
</evidence>
<dbReference type="AlphaFoldDB" id="A0A6J4Q025"/>
<feature type="non-terminal residue" evidence="2">
    <location>
        <position position="1"/>
    </location>
</feature>
<accession>A0A6J4Q025</accession>
<name>A0A6J4Q025_9BURK</name>
<protein>
    <submittedName>
        <fullName evidence="2">Uncharacterized protein</fullName>
    </submittedName>
</protein>